<evidence type="ECO:0000256" key="7">
    <source>
        <dbReference type="PIRNR" id="PIRNR002744"/>
    </source>
</evidence>
<organism evidence="9 10">
    <name type="scientific">Sporolactobacillus nakayamae</name>
    <dbReference type="NCBI Taxonomy" id="269670"/>
    <lineage>
        <taxon>Bacteria</taxon>
        <taxon>Bacillati</taxon>
        <taxon>Bacillota</taxon>
        <taxon>Bacilli</taxon>
        <taxon>Bacillales</taxon>
        <taxon>Sporolactobacillaceae</taxon>
        <taxon>Sporolactobacillus</taxon>
    </lineage>
</organism>
<dbReference type="GO" id="GO:0005886">
    <property type="term" value="C:plasma membrane"/>
    <property type="evidence" value="ECO:0007669"/>
    <property type="project" value="TreeGrafter"/>
</dbReference>
<evidence type="ECO:0000256" key="1">
    <source>
        <dbReference type="ARBA" id="ARBA00004141"/>
    </source>
</evidence>
<feature type="transmembrane region" description="Helical" evidence="8">
    <location>
        <begin position="143"/>
        <end position="161"/>
    </location>
</feature>
<feature type="transmembrane region" description="Helical" evidence="8">
    <location>
        <begin position="244"/>
        <end position="269"/>
    </location>
</feature>
<keyword evidence="5 8" id="KW-1133">Transmembrane helix</keyword>
<feature type="transmembrane region" description="Helical" evidence="8">
    <location>
        <begin position="108"/>
        <end position="131"/>
    </location>
</feature>
<dbReference type="PANTHER" id="PTHR30569:SF0">
    <property type="entry name" value="CYTOSINE PERMEASE"/>
    <property type="match status" value="1"/>
</dbReference>
<dbReference type="OrthoDB" id="9780088at2"/>
<evidence type="ECO:0000313" key="10">
    <source>
        <dbReference type="Proteomes" id="UP000198752"/>
    </source>
</evidence>
<evidence type="ECO:0000256" key="8">
    <source>
        <dbReference type="SAM" id="Phobius"/>
    </source>
</evidence>
<evidence type="ECO:0000256" key="4">
    <source>
        <dbReference type="ARBA" id="ARBA00022692"/>
    </source>
</evidence>
<sequence length="469" mass="51034">MSDKKIIEYSALDPVPKNRRTMNFFDMLATWTGANANNGTWYVGGVVGAAGFGGALIVTLVSNPIAYLLMAIIGFMGYKIGTSTMSLVRPSLGIRGSYILSIFNALQYIGWTAINTFLAAISISFILSELIQAPPYGASGGNKTMLIGIVIMTILHFLSIMMGHKSVKFVERIGMVLILILGVWEMVAVLSQVSLEQIIHWQPKETSHMPIGTAMDTMAAFSLGWIPVIADFTRYTKRKVDATIAPLVGANIGLFWFVFVGLVSTIGTALSTGVYDPNNSDPSTIASKLGLGVIAFLIIIFTSTTANAIDLMGAGISITNLNKKFKSIPALFISTILAGILTVVPLYFGNFLGAFETLLNYINMVFGPIFGIMIVDFFLLKKIDYCVEELDKKGGKYWYFHGFNLASVFSWGICIGFYLIGNRIGLFSSTIGVTFPTIALSAILYYVISKCVNKFSSNTKQEGMSLENK</sequence>
<dbReference type="STRING" id="269670.SAMN02982927_01797"/>
<gene>
    <name evidence="9" type="ORF">SAMN02982927_01797</name>
</gene>
<proteinExistence type="inferred from homology"/>
<dbReference type="InterPro" id="IPR001248">
    <property type="entry name" value="Pur-cyt_permease"/>
</dbReference>
<evidence type="ECO:0000256" key="2">
    <source>
        <dbReference type="ARBA" id="ARBA00008974"/>
    </source>
</evidence>
<dbReference type="Proteomes" id="UP000198752">
    <property type="component" value="Unassembled WGS sequence"/>
</dbReference>
<dbReference type="PANTHER" id="PTHR30569">
    <property type="entry name" value="CYTOSINE TRANSPORTER CODB"/>
    <property type="match status" value="1"/>
</dbReference>
<comment type="similarity">
    <text evidence="2 7">Belongs to the purine-cytosine permease (2.A.39) family.</text>
</comment>
<dbReference type="Gene3D" id="1.10.4160.10">
    <property type="entry name" value="Hydantoin permease"/>
    <property type="match status" value="1"/>
</dbReference>
<accession>A0A1I2S2G0</accession>
<comment type="subcellular location">
    <subcellularLocation>
        <location evidence="1">Membrane</location>
        <topology evidence="1">Multi-pass membrane protein</topology>
    </subcellularLocation>
</comment>
<dbReference type="EMBL" id="FOOY01000011">
    <property type="protein sequence ID" value="SFG46940.1"/>
    <property type="molecule type" value="Genomic_DNA"/>
</dbReference>
<reference evidence="10" key="1">
    <citation type="submission" date="2016-10" db="EMBL/GenBank/DDBJ databases">
        <authorList>
            <person name="Varghese N."/>
            <person name="Submissions S."/>
        </authorList>
    </citation>
    <scope>NUCLEOTIDE SEQUENCE [LARGE SCALE GENOMIC DNA]</scope>
    <source>
        <strain evidence="10">ATCC 700379</strain>
    </source>
</reference>
<dbReference type="PIRSF" id="PIRSF002744">
    <property type="entry name" value="Pur-cyt_permease"/>
    <property type="match status" value="1"/>
</dbReference>
<feature type="transmembrane region" description="Helical" evidence="8">
    <location>
        <begin position="330"/>
        <end position="349"/>
    </location>
</feature>
<evidence type="ECO:0000313" key="9">
    <source>
        <dbReference type="EMBL" id="SFG46940.1"/>
    </source>
</evidence>
<keyword evidence="6 7" id="KW-0472">Membrane</keyword>
<evidence type="ECO:0000256" key="6">
    <source>
        <dbReference type="ARBA" id="ARBA00023136"/>
    </source>
</evidence>
<keyword evidence="10" id="KW-1185">Reference proteome</keyword>
<keyword evidence="4 8" id="KW-0812">Transmembrane</keyword>
<dbReference type="InterPro" id="IPR030191">
    <property type="entry name" value="CodB"/>
</dbReference>
<feature type="transmembrane region" description="Helical" evidence="8">
    <location>
        <begin position="361"/>
        <end position="379"/>
    </location>
</feature>
<dbReference type="GO" id="GO:0015209">
    <property type="term" value="F:cytosine transmembrane transporter activity"/>
    <property type="evidence" value="ECO:0007669"/>
    <property type="project" value="InterPro"/>
</dbReference>
<feature type="transmembrane region" description="Helical" evidence="8">
    <location>
        <begin position="41"/>
        <end position="61"/>
    </location>
</feature>
<feature type="transmembrane region" description="Helical" evidence="8">
    <location>
        <begin position="67"/>
        <end position="88"/>
    </location>
</feature>
<keyword evidence="3 7" id="KW-0813">Transport</keyword>
<feature type="transmembrane region" description="Helical" evidence="8">
    <location>
        <begin position="173"/>
        <end position="191"/>
    </location>
</feature>
<feature type="transmembrane region" description="Helical" evidence="8">
    <location>
        <begin position="289"/>
        <end position="309"/>
    </location>
</feature>
<dbReference type="AlphaFoldDB" id="A0A1I2S2G0"/>
<dbReference type="RefSeq" id="WP_093672151.1">
    <property type="nucleotide sequence ID" value="NZ_FOOY01000011.1"/>
</dbReference>
<dbReference type="Pfam" id="PF02133">
    <property type="entry name" value="Transp_cyt_pur"/>
    <property type="match status" value="1"/>
</dbReference>
<dbReference type="InterPro" id="IPR026030">
    <property type="entry name" value="Pur-cyt_permease_Fcy2/21/22"/>
</dbReference>
<feature type="transmembrane region" description="Helical" evidence="8">
    <location>
        <begin position="399"/>
        <end position="420"/>
    </location>
</feature>
<protein>
    <submittedName>
        <fullName evidence="9">Putative hydroxymethylpyrimidine transporter CytX</fullName>
    </submittedName>
</protein>
<evidence type="ECO:0000256" key="5">
    <source>
        <dbReference type="ARBA" id="ARBA00022989"/>
    </source>
</evidence>
<name>A0A1I2S2G0_9BACL</name>
<feature type="transmembrane region" description="Helical" evidence="8">
    <location>
        <begin position="211"/>
        <end position="232"/>
    </location>
</feature>
<evidence type="ECO:0000256" key="3">
    <source>
        <dbReference type="ARBA" id="ARBA00022448"/>
    </source>
</evidence>
<feature type="transmembrane region" description="Helical" evidence="8">
    <location>
        <begin position="426"/>
        <end position="448"/>
    </location>
</feature>